<dbReference type="HOGENOM" id="CLU_754910_0_0_1"/>
<dbReference type="VEuPathDB" id="VectorBase:CQUJHB018242"/>
<sequence>MHPAHACGKEVSKRNLYHIHPSGDGAGTLVKGLHTTNSKQKQDFQRCVPVQELDSICVTVEEFSRSRRSHHGLCGQRWKGASGGKFQRRGEFSSEPENSIDSDSSAYSGLWQPFVVADIQLKFVSIDPSFWTMLKPIGGGRYETKFEILDMYQFKVDSDRSCTLRRRSHTHYERFIPSIYVLRDYGTADGTRVEVYFTARGFRQRQAQNSLIVDQAQRLSYKTNRRCWTRCKVGNRKPNLLRAIHPTLKNIACLVVRPSGYRTVLIANYTSLDLAAAEDVKFLLQGETSQAPTVPSGNAGLLGDHLLPDQKSSAYGHLLHYELQFLEWTRQVPVLRWLSLAQDAELKVEMLHDDETLQKVANVRRLR</sequence>
<dbReference type="VEuPathDB" id="VectorBase:CPIJ004994"/>
<proteinExistence type="predicted"/>
<dbReference type="InParanoid" id="B0WD51"/>
<reference evidence="2" key="2">
    <citation type="submission" date="2021-02" db="UniProtKB">
        <authorList>
            <consortium name="EnsemblMetazoa"/>
        </authorList>
    </citation>
    <scope>IDENTIFICATION</scope>
    <source>
        <strain evidence="2">JHB</strain>
    </source>
</reference>
<reference evidence="1" key="1">
    <citation type="submission" date="2007-03" db="EMBL/GenBank/DDBJ databases">
        <title>Annotation of Culex pipiens quinquefasciatus.</title>
        <authorList>
            <consortium name="The Broad Institute Genome Sequencing Platform"/>
            <person name="Atkinson P.W."/>
            <person name="Hemingway J."/>
            <person name="Christensen B.M."/>
            <person name="Higgs S."/>
            <person name="Kodira C."/>
            <person name="Hannick L."/>
            <person name="Megy K."/>
            <person name="O'Leary S."/>
            <person name="Pearson M."/>
            <person name="Haas B.J."/>
            <person name="Mauceli E."/>
            <person name="Wortman J.R."/>
            <person name="Lee N.H."/>
            <person name="Guigo R."/>
            <person name="Stanke M."/>
            <person name="Alvarado L."/>
            <person name="Amedeo P."/>
            <person name="Antoine C.H."/>
            <person name="Arensburger P."/>
            <person name="Bidwell S.L."/>
            <person name="Crawford M."/>
            <person name="Camaro F."/>
            <person name="Devon K."/>
            <person name="Engels R."/>
            <person name="Hammond M."/>
            <person name="Howarth C."/>
            <person name="Koehrsen M."/>
            <person name="Lawson D."/>
            <person name="Montgomery P."/>
            <person name="Nene V."/>
            <person name="Nusbaum C."/>
            <person name="Puiu D."/>
            <person name="Romero-Severson J."/>
            <person name="Severson D.W."/>
            <person name="Shumway M."/>
            <person name="Sisk P."/>
            <person name="Stolte C."/>
            <person name="Zeng Q."/>
            <person name="Eisenstadt E."/>
            <person name="Fraser-Liggett C."/>
            <person name="Strausberg R."/>
            <person name="Galagan J."/>
            <person name="Birren B."/>
            <person name="Collins F.H."/>
        </authorList>
    </citation>
    <scope>NUCLEOTIDE SEQUENCE [LARGE SCALE GENOMIC DNA]</scope>
    <source>
        <strain evidence="1">JHB</strain>
    </source>
</reference>
<evidence type="ECO:0000313" key="1">
    <source>
        <dbReference type="EMBL" id="EDS44186.1"/>
    </source>
</evidence>
<name>B0WD51_CULQU</name>
<keyword evidence="1" id="KW-0808">Transferase</keyword>
<protein>
    <submittedName>
        <fullName evidence="1 2">Dolichyl-diphosphooligosaccharide protein glycotransferase</fullName>
    </submittedName>
</protein>
<gene>
    <name evidence="2" type="primary">6036603</name>
    <name evidence="1" type="ORF">CpipJ_CPIJ004994</name>
</gene>
<accession>B0WD51</accession>
<evidence type="ECO:0000313" key="3">
    <source>
        <dbReference type="Proteomes" id="UP000002320"/>
    </source>
</evidence>
<organism>
    <name type="scientific">Culex quinquefasciatus</name>
    <name type="common">Southern house mosquito</name>
    <name type="synonym">Culex pungens</name>
    <dbReference type="NCBI Taxonomy" id="7176"/>
    <lineage>
        <taxon>Eukaryota</taxon>
        <taxon>Metazoa</taxon>
        <taxon>Ecdysozoa</taxon>
        <taxon>Arthropoda</taxon>
        <taxon>Hexapoda</taxon>
        <taxon>Insecta</taxon>
        <taxon>Pterygota</taxon>
        <taxon>Neoptera</taxon>
        <taxon>Endopterygota</taxon>
        <taxon>Diptera</taxon>
        <taxon>Nematocera</taxon>
        <taxon>Culicoidea</taxon>
        <taxon>Culicidae</taxon>
        <taxon>Culicinae</taxon>
        <taxon>Culicini</taxon>
        <taxon>Culex</taxon>
        <taxon>Culex</taxon>
    </lineage>
</organism>
<keyword evidence="3" id="KW-1185">Reference proteome</keyword>
<dbReference type="eggNOG" id="KOG2754">
    <property type="taxonomic scope" value="Eukaryota"/>
</dbReference>
<dbReference type="GO" id="GO:0016740">
    <property type="term" value="F:transferase activity"/>
    <property type="evidence" value="ECO:0007669"/>
    <property type="project" value="UniProtKB-KW"/>
</dbReference>
<dbReference type="STRING" id="7176.B0WD51"/>
<dbReference type="AlphaFoldDB" id="B0WD51"/>
<dbReference type="EnsemblMetazoa" id="CPIJ004994-RA">
    <property type="protein sequence ID" value="CPIJ004994-PA"/>
    <property type="gene ID" value="CPIJ004994"/>
</dbReference>
<evidence type="ECO:0000313" key="2">
    <source>
        <dbReference type="EnsemblMetazoa" id="CPIJ004994-PA"/>
    </source>
</evidence>
<dbReference type="Proteomes" id="UP000002320">
    <property type="component" value="Unassembled WGS sequence"/>
</dbReference>
<dbReference type="KEGG" id="cqu:CpipJ_CPIJ004994"/>
<dbReference type="EMBL" id="DS231893">
    <property type="protein sequence ID" value="EDS44186.1"/>
    <property type="molecule type" value="Genomic_DNA"/>
</dbReference>